<dbReference type="AlphaFoldDB" id="A0A1G4IAJ5"/>
<dbReference type="Proteomes" id="UP000195570">
    <property type="component" value="Unassembled WGS sequence"/>
</dbReference>
<dbReference type="RefSeq" id="XP_067080005.1">
    <property type="nucleotide sequence ID" value="XM_067223904.1"/>
</dbReference>
<gene>
    <name evidence="1" type="ORF">TEOVI_000725600</name>
</gene>
<name>A0A1G4IAJ5_TRYEQ</name>
<dbReference type="GeneID" id="92381190"/>
<protein>
    <submittedName>
        <fullName evidence="1">Uncharacterized protein</fullName>
    </submittedName>
</protein>
<reference evidence="1" key="1">
    <citation type="submission" date="2016-09" db="EMBL/GenBank/DDBJ databases">
        <authorList>
            <person name="Hebert L."/>
            <person name="Moumen B."/>
        </authorList>
    </citation>
    <scope>NUCLEOTIDE SEQUENCE [LARGE SCALE GENOMIC DNA]</scope>
    <source>
        <strain evidence="1">OVI</strain>
    </source>
</reference>
<dbReference type="VEuPathDB" id="TriTrypDB:TEOVI_000725600"/>
<proteinExistence type="predicted"/>
<comment type="caution">
    <text evidence="1">The sequence shown here is derived from an EMBL/GenBank/DDBJ whole genome shotgun (WGS) entry which is preliminary data.</text>
</comment>
<evidence type="ECO:0000313" key="1">
    <source>
        <dbReference type="EMBL" id="SCU68944.1"/>
    </source>
</evidence>
<evidence type="ECO:0000313" key="2">
    <source>
        <dbReference type="Proteomes" id="UP000195570"/>
    </source>
</evidence>
<organism evidence="1 2">
    <name type="scientific">Trypanosoma equiperdum</name>
    <dbReference type="NCBI Taxonomy" id="5694"/>
    <lineage>
        <taxon>Eukaryota</taxon>
        <taxon>Discoba</taxon>
        <taxon>Euglenozoa</taxon>
        <taxon>Kinetoplastea</taxon>
        <taxon>Metakinetoplastina</taxon>
        <taxon>Trypanosomatida</taxon>
        <taxon>Trypanosomatidae</taxon>
        <taxon>Trypanosoma</taxon>
    </lineage>
</organism>
<sequence length="351" mass="38293">MFLRVRGNGASPENSQALLVHLRGFRLTNTRPPAVDFTLSGKTQPMIFSHFHVGVQVPDVDNNAEVNAQLCSAVWREIWNMYDIVYDDLCIFPPKANVTTTFFSSSFSAGRQSDQNLGSTGYTQLTSRTSSQTPVVVTHYFPPELIQFRLSKDVNFGEVVVLDVSYILLEEAATKIAVEVAWLAAYASLRGVFNRIKHVVVRLPYDCIVGCEKKNPIVQEGLDFLAEHLTLCARDFVKSGSSCAVDVHFVGSTAAELVSTLRRLSDTSSVGSGSGPQLTAPPVVFVGDHHQKGKPMEDVQIISSSLGIGLGLELVPLKGFISGEDVKWDEATSRENQVLNFCPCCGHCGGH</sequence>
<accession>A0A1G4IAJ5</accession>
<dbReference type="EMBL" id="CZPT02001112">
    <property type="protein sequence ID" value="SCU68944.1"/>
    <property type="molecule type" value="Genomic_DNA"/>
</dbReference>
<keyword evidence="2" id="KW-1185">Reference proteome</keyword>